<comment type="caution">
    <text evidence="2">The sequence shown here is derived from an EMBL/GenBank/DDBJ whole genome shotgun (WGS) entry which is preliminary data.</text>
</comment>
<proteinExistence type="predicted"/>
<dbReference type="OrthoDB" id="608366at2"/>
<reference evidence="2 3" key="1">
    <citation type="submission" date="2015-10" db="EMBL/GenBank/DDBJ databases">
        <title>Chryseobacterium aquaticum genome.</title>
        <authorList>
            <person name="Newman J.D."/>
            <person name="Ferguson M.B."/>
            <person name="Miller J.R."/>
        </authorList>
    </citation>
    <scope>NUCLEOTIDE SEQUENCE [LARGE SCALE GENOMIC DNA]</scope>
    <source>
        <strain evidence="2 3">KCTC 12483</strain>
    </source>
</reference>
<accession>A0A0Q3SQ44</accession>
<evidence type="ECO:0000313" key="3">
    <source>
        <dbReference type="Proteomes" id="UP000051682"/>
    </source>
</evidence>
<dbReference type="InterPro" id="IPR027417">
    <property type="entry name" value="P-loop_NTPase"/>
</dbReference>
<dbReference type="RefSeq" id="WP_056010635.1">
    <property type="nucleotide sequence ID" value="NZ_LLYZ01000001.1"/>
</dbReference>
<dbReference type="EMBL" id="LLYZ01000001">
    <property type="protein sequence ID" value="KQK27578.1"/>
    <property type="molecule type" value="Genomic_DNA"/>
</dbReference>
<dbReference type="InterPro" id="IPR045455">
    <property type="entry name" value="NrS-1_pol-like_helicase"/>
</dbReference>
<evidence type="ECO:0000259" key="1">
    <source>
        <dbReference type="Pfam" id="PF19263"/>
    </source>
</evidence>
<dbReference type="Gene3D" id="3.40.50.300">
    <property type="entry name" value="P-loop containing nucleotide triphosphate hydrolases"/>
    <property type="match status" value="1"/>
</dbReference>
<evidence type="ECO:0000313" key="2">
    <source>
        <dbReference type="EMBL" id="KQK27578.1"/>
    </source>
</evidence>
<feature type="domain" description="NrS-1 polymerase-like helicase" evidence="1">
    <location>
        <begin position="133"/>
        <end position="237"/>
    </location>
</feature>
<dbReference type="STRING" id="452084.AR438_00580"/>
<gene>
    <name evidence="2" type="ORF">AR438_00580</name>
</gene>
<dbReference type="Pfam" id="PF19263">
    <property type="entry name" value="DUF5906"/>
    <property type="match status" value="1"/>
</dbReference>
<keyword evidence="3" id="KW-1185">Reference proteome</keyword>
<sequence length="409" mass="48539">MSQKIPYIRVGTTYYKVIEKPLISGDKTSVLVRWNRETIIRDHGKSYVSTVPKFDGFCCIPEHLNYQQIVQGFYNIYNEIPFAPSSEKENLKNNIPFSLNFVAHIFGEQFEMGLDYLKILLQFPTQILPILCLVSKERATGKSTFIKWLREIFGLNMTYIKGDSFGSQFNSDWAAMLLVAIDEVFFDKKEITERLKYLSTTNKDKLEAKGKDREEIDFFAKFILCSNNEENFIQIDENEIRFWILKINPIKTENTEFLNNLISEIPYFLRFLIERPFSTEKKTRMWFSADEIRTKALQKLVFKNNNKLESKIIELLYEFFESNNDEEINVVPQDLLNMIIRMFRLTCWTRNDIRNLLKEIWKLNPQNNGLTYIRYDLDFAGIFYQNNSVGRYFTIKKDFILNKRVEMLN</sequence>
<dbReference type="AlphaFoldDB" id="A0A0Q3SQ44"/>
<name>A0A0Q3SQ44_9FLAO</name>
<protein>
    <recommendedName>
        <fullName evidence="1">NrS-1 polymerase-like helicase domain-containing protein</fullName>
    </recommendedName>
</protein>
<organism evidence="2 3">
    <name type="scientific">Chryseobacterium aquaticum</name>
    <dbReference type="NCBI Taxonomy" id="452084"/>
    <lineage>
        <taxon>Bacteria</taxon>
        <taxon>Pseudomonadati</taxon>
        <taxon>Bacteroidota</taxon>
        <taxon>Flavobacteriia</taxon>
        <taxon>Flavobacteriales</taxon>
        <taxon>Weeksellaceae</taxon>
        <taxon>Chryseobacterium group</taxon>
        <taxon>Chryseobacterium</taxon>
    </lineage>
</organism>
<dbReference type="Proteomes" id="UP000051682">
    <property type="component" value="Unassembled WGS sequence"/>
</dbReference>